<sequence length="142" mass="15956">MSTSDKQALELEWVTLQNNIEQYERTALLIKLLAICLFTAVLIMGLHATLVAVLILIFWLQEAIFRTSQFRLGERIVRVEGLIKAGMQTEIAGFQLHSEWLASRKGLQGLLLEYLGSALKPTVAFPYAALLLIDFAIYMQAS</sequence>
<proteinExistence type="predicted"/>
<keyword evidence="3" id="KW-1185">Reference proteome</keyword>
<evidence type="ECO:0000313" key="3">
    <source>
        <dbReference type="Proteomes" id="UP000637423"/>
    </source>
</evidence>
<dbReference type="Proteomes" id="UP000637423">
    <property type="component" value="Unassembled WGS sequence"/>
</dbReference>
<organism evidence="2 3">
    <name type="scientific">Undibacterium terreum</name>
    <dbReference type="NCBI Taxonomy" id="1224302"/>
    <lineage>
        <taxon>Bacteria</taxon>
        <taxon>Pseudomonadati</taxon>
        <taxon>Pseudomonadota</taxon>
        <taxon>Betaproteobacteria</taxon>
        <taxon>Burkholderiales</taxon>
        <taxon>Oxalobacteraceae</taxon>
        <taxon>Undibacterium</taxon>
    </lineage>
</organism>
<reference evidence="2" key="2">
    <citation type="submission" date="2020-09" db="EMBL/GenBank/DDBJ databases">
        <authorList>
            <person name="Sun Q."/>
            <person name="Zhou Y."/>
        </authorList>
    </citation>
    <scope>NUCLEOTIDE SEQUENCE</scope>
    <source>
        <strain evidence="2">CGMCC 1.10998</strain>
    </source>
</reference>
<comment type="caution">
    <text evidence="2">The sequence shown here is derived from an EMBL/GenBank/DDBJ whole genome shotgun (WGS) entry which is preliminary data.</text>
</comment>
<feature type="transmembrane region" description="Helical" evidence="1">
    <location>
        <begin position="32"/>
        <end position="60"/>
    </location>
</feature>
<evidence type="ECO:0000313" key="2">
    <source>
        <dbReference type="EMBL" id="GGC85640.1"/>
    </source>
</evidence>
<dbReference type="RefSeq" id="WP_229751197.1">
    <property type="nucleotide sequence ID" value="NZ_BMED01000003.1"/>
</dbReference>
<gene>
    <name evidence="2" type="ORF">GCM10011396_36210</name>
</gene>
<dbReference type="EMBL" id="BMED01000003">
    <property type="protein sequence ID" value="GGC85640.1"/>
    <property type="molecule type" value="Genomic_DNA"/>
</dbReference>
<dbReference type="AlphaFoldDB" id="A0A916US36"/>
<protein>
    <submittedName>
        <fullName evidence="2">Uncharacterized protein</fullName>
    </submittedName>
</protein>
<name>A0A916US36_9BURK</name>
<keyword evidence="1" id="KW-0472">Membrane</keyword>
<reference evidence="2" key="1">
    <citation type="journal article" date="2014" name="Int. J. Syst. Evol. Microbiol.">
        <title>Complete genome sequence of Corynebacterium casei LMG S-19264T (=DSM 44701T), isolated from a smear-ripened cheese.</title>
        <authorList>
            <consortium name="US DOE Joint Genome Institute (JGI-PGF)"/>
            <person name="Walter F."/>
            <person name="Albersmeier A."/>
            <person name="Kalinowski J."/>
            <person name="Ruckert C."/>
        </authorList>
    </citation>
    <scope>NUCLEOTIDE SEQUENCE</scope>
    <source>
        <strain evidence="2">CGMCC 1.10998</strain>
    </source>
</reference>
<keyword evidence="1" id="KW-1133">Transmembrane helix</keyword>
<accession>A0A916US36</accession>
<keyword evidence="1" id="KW-0812">Transmembrane</keyword>
<evidence type="ECO:0000256" key="1">
    <source>
        <dbReference type="SAM" id="Phobius"/>
    </source>
</evidence>